<protein>
    <submittedName>
        <fullName evidence="1">Ibr domain-containing protein</fullName>
    </submittedName>
</protein>
<proteinExistence type="predicted"/>
<accession>A0A7J6WLD5</accession>
<keyword evidence="2" id="KW-1185">Reference proteome</keyword>
<evidence type="ECO:0000313" key="2">
    <source>
        <dbReference type="Proteomes" id="UP000554482"/>
    </source>
</evidence>
<dbReference type="Proteomes" id="UP000554482">
    <property type="component" value="Unassembled WGS sequence"/>
</dbReference>
<comment type="caution">
    <text evidence="1">The sequence shown here is derived from an EMBL/GenBank/DDBJ whole genome shotgun (WGS) entry which is preliminary data.</text>
</comment>
<dbReference type="AlphaFoldDB" id="A0A7J6WLD5"/>
<name>A0A7J6WLD5_THATH</name>
<organism evidence="1 2">
    <name type="scientific">Thalictrum thalictroides</name>
    <name type="common">Rue-anemone</name>
    <name type="synonym">Anemone thalictroides</name>
    <dbReference type="NCBI Taxonomy" id="46969"/>
    <lineage>
        <taxon>Eukaryota</taxon>
        <taxon>Viridiplantae</taxon>
        <taxon>Streptophyta</taxon>
        <taxon>Embryophyta</taxon>
        <taxon>Tracheophyta</taxon>
        <taxon>Spermatophyta</taxon>
        <taxon>Magnoliopsida</taxon>
        <taxon>Ranunculales</taxon>
        <taxon>Ranunculaceae</taxon>
        <taxon>Thalictroideae</taxon>
        <taxon>Thalictrum</taxon>
    </lineage>
</organism>
<sequence length="140" mass="16411">DDFRNILELAPRLLEELMKIEKLSHKQCQLESQLKFITEAWLQIIECRRVLKWTYAYGYYLPEHEAKWHVIWFRSYLAILRIWDPRKPVVGQTQNFADHLQYISNEDTGYHFSDKIISSVATFFSQVMSAIGGNTAGPGT</sequence>
<reference evidence="1 2" key="1">
    <citation type="submission" date="2020-06" db="EMBL/GenBank/DDBJ databases">
        <title>Transcriptomic and genomic resources for Thalictrum thalictroides and T. hernandezii: Facilitating candidate gene discovery in an emerging model plant lineage.</title>
        <authorList>
            <person name="Arias T."/>
            <person name="Riano-Pachon D.M."/>
            <person name="Di Stilio V.S."/>
        </authorList>
    </citation>
    <scope>NUCLEOTIDE SEQUENCE [LARGE SCALE GENOMIC DNA]</scope>
    <source>
        <strain evidence="2">cv. WT478/WT964</strain>
        <tissue evidence="1">Leaves</tissue>
    </source>
</reference>
<dbReference type="Gene3D" id="1.20.120.1750">
    <property type="match status" value="1"/>
</dbReference>
<dbReference type="EMBL" id="JABWDY010014274">
    <property type="protein sequence ID" value="KAF5197747.1"/>
    <property type="molecule type" value="Genomic_DNA"/>
</dbReference>
<feature type="non-terminal residue" evidence="1">
    <location>
        <position position="1"/>
    </location>
</feature>
<evidence type="ECO:0000313" key="1">
    <source>
        <dbReference type="EMBL" id="KAF5197747.1"/>
    </source>
</evidence>
<dbReference type="OrthoDB" id="10009520at2759"/>
<gene>
    <name evidence="1" type="ORF">FRX31_012666</name>
</gene>